<feature type="binding site" evidence="7">
    <location>
        <position position="169"/>
    </location>
    <ligand>
        <name>substrate</name>
    </ligand>
</feature>
<dbReference type="PANTHER" id="PTHR23417">
    <property type="entry name" value="3-DEOXY-D-MANNO-OCTULOSONIC-ACID TRANSFERASE/TRNA GUANINE-N 7 - -METHYLTRANSFERASE"/>
    <property type="match status" value="1"/>
</dbReference>
<protein>
    <recommendedName>
        <fullName evidence="7">tRNA (guanine-N(7)-)-methyltransferase</fullName>
        <ecNumber evidence="7">2.1.1.33</ecNumber>
    </recommendedName>
    <alternativeName>
        <fullName evidence="7">tRNA (guanine(46)-N(7))-methyltransferase</fullName>
    </alternativeName>
    <alternativeName>
        <fullName evidence="7">tRNA(m7G46)-methyltransferase</fullName>
    </alternativeName>
</protein>
<comment type="caution">
    <text evidence="8">The sequence shown here is derived from an EMBL/GenBank/DDBJ whole genome shotgun (WGS) entry which is preliminary data.</text>
</comment>
<dbReference type="UniPathway" id="UPA00989"/>
<keyword evidence="9" id="KW-1185">Reference proteome</keyword>
<dbReference type="InterPro" id="IPR055361">
    <property type="entry name" value="tRNA_methyltr_TrmB_bact"/>
</dbReference>
<feature type="binding site" evidence="7">
    <location>
        <position position="84"/>
    </location>
    <ligand>
        <name>S-adenosyl-L-methionine</name>
        <dbReference type="ChEBI" id="CHEBI:59789"/>
    </ligand>
</feature>
<evidence type="ECO:0000256" key="3">
    <source>
        <dbReference type="ARBA" id="ARBA00022603"/>
    </source>
</evidence>
<dbReference type="PANTHER" id="PTHR23417:SF14">
    <property type="entry name" value="PENTACOTRIPEPTIDE-REPEAT REGION OF PRORP DOMAIN-CONTAINING PROTEIN"/>
    <property type="match status" value="1"/>
</dbReference>
<feature type="binding site" evidence="7">
    <location>
        <position position="111"/>
    </location>
    <ligand>
        <name>S-adenosyl-L-methionine</name>
        <dbReference type="ChEBI" id="CHEBI:59789"/>
    </ligand>
</feature>
<dbReference type="CDD" id="cd02440">
    <property type="entry name" value="AdoMet_MTases"/>
    <property type="match status" value="1"/>
</dbReference>
<dbReference type="NCBIfam" id="TIGR00091">
    <property type="entry name" value="tRNA (guanosine(46)-N7)-methyltransferase TrmB"/>
    <property type="match status" value="1"/>
</dbReference>
<dbReference type="GO" id="GO:0043527">
    <property type="term" value="C:tRNA methyltransferase complex"/>
    <property type="evidence" value="ECO:0007669"/>
    <property type="project" value="TreeGrafter"/>
</dbReference>
<dbReference type="InterPro" id="IPR003358">
    <property type="entry name" value="tRNA_(Gua-N-7)_MeTrfase_Trmb"/>
</dbReference>
<keyword evidence="3 7" id="KW-0489">Methyltransferase</keyword>
<comment type="pathway">
    <text evidence="7">tRNA modification; N(7)-methylguanine-tRNA biosynthesis.</text>
</comment>
<dbReference type="SUPFAM" id="SSF53335">
    <property type="entry name" value="S-adenosyl-L-methionine-dependent methyltransferases"/>
    <property type="match status" value="1"/>
</dbReference>
<sequence length="229" mass="26291">MTQPDGAEKFFGRRKGRTLRARQKRLMDELLPTMTVDLSGETVDAGSLFDGKAREVWLEVGFGAGEHLVWQAQNNPDVGIIGCEPYINGVARLLGKVEDEGITNARIIADDARLLMDKLPDQSLDRVFVLFPDPWPKTRHAFRRFIGPANLERLARLLRDGAILRVASDHKPYVRWTMLHAADHPDFEWLDEGPCDWHVRPDDWPATRYEQKALAGRPHYLQFRRKTRV</sequence>
<keyword evidence="4 7" id="KW-0808">Transferase</keyword>
<keyword evidence="6 7" id="KW-0819">tRNA processing</keyword>
<feature type="binding site" evidence="7">
    <location>
        <position position="137"/>
    </location>
    <ligand>
        <name>substrate</name>
    </ligand>
</feature>
<organism evidence="8 9">
    <name type="scientific">Aestuariispira insulae</name>
    <dbReference type="NCBI Taxonomy" id="1461337"/>
    <lineage>
        <taxon>Bacteria</taxon>
        <taxon>Pseudomonadati</taxon>
        <taxon>Pseudomonadota</taxon>
        <taxon>Alphaproteobacteria</taxon>
        <taxon>Rhodospirillales</taxon>
        <taxon>Kiloniellaceae</taxon>
        <taxon>Aestuariispira</taxon>
    </lineage>
</organism>
<dbReference type="GO" id="GO:0008176">
    <property type="term" value="F:tRNA (guanine(46)-N7)-methyltransferase activity"/>
    <property type="evidence" value="ECO:0007669"/>
    <property type="project" value="UniProtKB-UniRule"/>
</dbReference>
<evidence type="ECO:0000256" key="2">
    <source>
        <dbReference type="ARBA" id="ARBA00003015"/>
    </source>
</evidence>
<feature type="binding site" evidence="7">
    <location>
        <begin position="207"/>
        <end position="210"/>
    </location>
    <ligand>
        <name>substrate</name>
    </ligand>
</feature>
<gene>
    <name evidence="7" type="primary">trmB</name>
    <name evidence="8" type="ORF">DFP90_103306</name>
</gene>
<dbReference type="HAMAP" id="MF_01057">
    <property type="entry name" value="tRNA_methyltr_TrmB"/>
    <property type="match status" value="1"/>
</dbReference>
<comment type="similarity">
    <text evidence="7">Belongs to the class I-like SAM-binding methyltransferase superfamily. TrmB family.</text>
</comment>
<accession>A0A3D9HPR2</accession>
<comment type="catalytic activity">
    <reaction evidence="1 7">
        <text>guanosine(46) in tRNA + S-adenosyl-L-methionine = N(7)-methylguanosine(46) in tRNA + S-adenosyl-L-homocysteine</text>
        <dbReference type="Rhea" id="RHEA:42708"/>
        <dbReference type="Rhea" id="RHEA-COMP:10188"/>
        <dbReference type="Rhea" id="RHEA-COMP:10189"/>
        <dbReference type="ChEBI" id="CHEBI:57856"/>
        <dbReference type="ChEBI" id="CHEBI:59789"/>
        <dbReference type="ChEBI" id="CHEBI:74269"/>
        <dbReference type="ChEBI" id="CHEBI:74480"/>
        <dbReference type="EC" id="2.1.1.33"/>
    </reaction>
</comment>
<dbReference type="AlphaFoldDB" id="A0A3D9HPR2"/>
<evidence type="ECO:0000256" key="4">
    <source>
        <dbReference type="ARBA" id="ARBA00022679"/>
    </source>
</evidence>
<dbReference type="OrthoDB" id="9802090at2"/>
<dbReference type="EC" id="2.1.1.33" evidence="7"/>
<feature type="binding site" evidence="7">
    <location>
        <position position="59"/>
    </location>
    <ligand>
        <name>S-adenosyl-L-methionine</name>
        <dbReference type="ChEBI" id="CHEBI:59789"/>
    </ligand>
</feature>
<comment type="caution">
    <text evidence="7">Lacks conserved residue(s) required for the propagation of feature annotation.</text>
</comment>
<comment type="function">
    <text evidence="2 7">Catalyzes the formation of N(7)-methylguanine at position 46 (m7G46) in tRNA.</text>
</comment>
<evidence type="ECO:0000313" key="8">
    <source>
        <dbReference type="EMBL" id="RED51504.1"/>
    </source>
</evidence>
<evidence type="ECO:0000256" key="1">
    <source>
        <dbReference type="ARBA" id="ARBA00000142"/>
    </source>
</evidence>
<feature type="binding site" evidence="7">
    <location>
        <position position="133"/>
    </location>
    <ligand>
        <name>S-adenosyl-L-methionine</name>
        <dbReference type="ChEBI" id="CHEBI:59789"/>
    </ligand>
</feature>
<dbReference type="InterPro" id="IPR029063">
    <property type="entry name" value="SAM-dependent_MTases_sf"/>
</dbReference>
<evidence type="ECO:0000313" key="9">
    <source>
        <dbReference type="Proteomes" id="UP000256845"/>
    </source>
</evidence>
<dbReference type="RefSeq" id="WP_115936388.1">
    <property type="nucleotide sequence ID" value="NZ_QRDW01000003.1"/>
</dbReference>
<reference evidence="8 9" key="1">
    <citation type="submission" date="2018-07" db="EMBL/GenBank/DDBJ databases">
        <title>Genomic Encyclopedia of Type Strains, Phase III (KMG-III): the genomes of soil and plant-associated and newly described type strains.</title>
        <authorList>
            <person name="Whitman W."/>
        </authorList>
    </citation>
    <scope>NUCLEOTIDE SEQUENCE [LARGE SCALE GENOMIC DNA]</scope>
    <source>
        <strain evidence="8 9">CECT 8488</strain>
    </source>
</reference>
<dbReference type="Gene3D" id="3.40.50.150">
    <property type="entry name" value="Vaccinia Virus protein VP39"/>
    <property type="match status" value="1"/>
</dbReference>
<evidence type="ECO:0000256" key="7">
    <source>
        <dbReference type="HAMAP-Rule" id="MF_01057"/>
    </source>
</evidence>
<name>A0A3D9HPR2_9PROT</name>
<proteinExistence type="inferred from homology"/>
<dbReference type="PROSITE" id="PS51625">
    <property type="entry name" value="SAM_MT_TRMB"/>
    <property type="match status" value="1"/>
</dbReference>
<evidence type="ECO:0000256" key="5">
    <source>
        <dbReference type="ARBA" id="ARBA00022691"/>
    </source>
</evidence>
<keyword evidence="5 7" id="KW-0949">S-adenosyl-L-methionine</keyword>
<dbReference type="Proteomes" id="UP000256845">
    <property type="component" value="Unassembled WGS sequence"/>
</dbReference>
<dbReference type="Pfam" id="PF02390">
    <property type="entry name" value="Methyltransf_4"/>
    <property type="match status" value="1"/>
</dbReference>
<dbReference type="EMBL" id="QRDW01000003">
    <property type="protein sequence ID" value="RED51504.1"/>
    <property type="molecule type" value="Genomic_DNA"/>
</dbReference>
<evidence type="ECO:0000256" key="6">
    <source>
        <dbReference type="ARBA" id="ARBA00022694"/>
    </source>
</evidence>